<feature type="active site" description="Proton donor/acceptor" evidence="7">
    <location>
        <position position="143"/>
    </location>
</feature>
<gene>
    <name evidence="9" type="ORF">SAMN05660686_01953</name>
</gene>
<protein>
    <recommendedName>
        <fullName evidence="5">Probable 5-dehydro-4-deoxyglucarate dehydratase</fullName>
        <ecNumber evidence="5">4.2.1.41</ecNumber>
    </recommendedName>
    <alternativeName>
        <fullName evidence="5">5-keto-4-deoxy-glucarate dehydratase</fullName>
        <shortName evidence="5">KDGDH</shortName>
    </alternativeName>
</protein>
<dbReference type="EC" id="4.2.1.41" evidence="5"/>
<keyword evidence="4 5" id="KW-0456">Lyase</keyword>
<evidence type="ECO:0000256" key="6">
    <source>
        <dbReference type="PIRNR" id="PIRNR001365"/>
    </source>
</evidence>
<comment type="catalytic activity">
    <reaction evidence="1 5">
        <text>5-dehydro-4-deoxy-D-glucarate + H(+) = 2,5-dioxopentanoate + CO2 + H2O</text>
        <dbReference type="Rhea" id="RHEA:24608"/>
        <dbReference type="ChEBI" id="CHEBI:15377"/>
        <dbReference type="ChEBI" id="CHEBI:15378"/>
        <dbReference type="ChEBI" id="CHEBI:16526"/>
        <dbReference type="ChEBI" id="CHEBI:42819"/>
        <dbReference type="ChEBI" id="CHEBI:58136"/>
        <dbReference type="EC" id="4.2.1.41"/>
    </reaction>
</comment>
<evidence type="ECO:0000256" key="4">
    <source>
        <dbReference type="ARBA" id="ARBA00023239"/>
    </source>
</evidence>
<dbReference type="NCBIfam" id="NF002958">
    <property type="entry name" value="PRK03620.1"/>
    <property type="match status" value="1"/>
</dbReference>
<dbReference type="PIRSF" id="PIRSF001365">
    <property type="entry name" value="DHDPS"/>
    <property type="match status" value="1"/>
</dbReference>
<dbReference type="CDD" id="cd00951">
    <property type="entry name" value="KDGDH"/>
    <property type="match status" value="1"/>
</dbReference>
<organism evidence="9 10">
    <name type="scientific">Thalassobaculum litoreum DSM 18839</name>
    <dbReference type="NCBI Taxonomy" id="1123362"/>
    <lineage>
        <taxon>Bacteria</taxon>
        <taxon>Pseudomonadati</taxon>
        <taxon>Pseudomonadota</taxon>
        <taxon>Alphaproteobacteria</taxon>
        <taxon>Rhodospirillales</taxon>
        <taxon>Thalassobaculaceae</taxon>
        <taxon>Thalassobaculum</taxon>
    </lineage>
</organism>
<dbReference type="GO" id="GO:0042838">
    <property type="term" value="P:D-glucarate catabolic process"/>
    <property type="evidence" value="ECO:0007669"/>
    <property type="project" value="UniProtKB-UniRule"/>
</dbReference>
<evidence type="ECO:0000256" key="3">
    <source>
        <dbReference type="ARBA" id="ARBA00007592"/>
    </source>
</evidence>
<proteinExistence type="inferred from homology"/>
<feature type="active site" description="Schiff-base intermediate with substrate" evidence="7">
    <location>
        <position position="169"/>
    </location>
</feature>
<evidence type="ECO:0000256" key="7">
    <source>
        <dbReference type="PIRSR" id="PIRSR001365-1"/>
    </source>
</evidence>
<dbReference type="Proteomes" id="UP000198615">
    <property type="component" value="Unassembled WGS sequence"/>
</dbReference>
<dbReference type="InterPro" id="IPR013785">
    <property type="entry name" value="Aldolase_TIM"/>
</dbReference>
<feature type="binding site" evidence="8">
    <location>
        <position position="56"/>
    </location>
    <ligand>
        <name>pyruvate</name>
        <dbReference type="ChEBI" id="CHEBI:15361"/>
    </ligand>
</feature>
<dbReference type="AlphaFoldDB" id="A0A8G2EV15"/>
<evidence type="ECO:0000256" key="2">
    <source>
        <dbReference type="ARBA" id="ARBA00004983"/>
    </source>
</evidence>
<evidence type="ECO:0000313" key="9">
    <source>
        <dbReference type="EMBL" id="SDF65908.1"/>
    </source>
</evidence>
<dbReference type="UniPathway" id="UPA00564">
    <property type="reaction ID" value="UER00628"/>
</dbReference>
<evidence type="ECO:0000256" key="8">
    <source>
        <dbReference type="PIRSR" id="PIRSR001365-2"/>
    </source>
</evidence>
<sequence>MPMSPQELKAKMGSGLLSFPVTHFDANLEFAEGPYREHVAWLSSYDAATLFAAGGTGEYFSLGQDEFPWIIAAAVGAAEGRCPVVAGCGVNTRRAIADAKAAEAAGADGVLLLPTYLMGGTQEGQYAHVKAVCDAVSIGVVVYNRASSVLKAETVARLAEACPNLIGFKDGVGEIDLVTRIRATLGDRLVYVGGMPTHELFASAYDAAGFSTYSSAVFNFVPELALSFYAALRAGDHATMDRILHSFFYPFADIRDRVPGYPVALIKGGLKAVGRDPGSVRPPLVNPTEKDVADLAAVIRDAAPLSSAA</sequence>
<dbReference type="PANTHER" id="PTHR12128:SF19">
    <property type="entry name" value="5-DEHYDRO-4-DEOXYGLUCARATE DEHYDRATASE 2-RELATED"/>
    <property type="match status" value="1"/>
</dbReference>
<evidence type="ECO:0000256" key="5">
    <source>
        <dbReference type="HAMAP-Rule" id="MF_00694"/>
    </source>
</evidence>
<dbReference type="PANTHER" id="PTHR12128">
    <property type="entry name" value="DIHYDRODIPICOLINATE SYNTHASE"/>
    <property type="match status" value="1"/>
</dbReference>
<dbReference type="Gene3D" id="3.20.20.70">
    <property type="entry name" value="Aldolase class I"/>
    <property type="match status" value="1"/>
</dbReference>
<comment type="pathway">
    <text evidence="2 5">Carbohydrate acid metabolism; D-glucarate degradation; 2,5-dioxopentanoate from D-glucarate: step 2/2.</text>
</comment>
<dbReference type="InterPro" id="IPR017655">
    <property type="entry name" value="Dehydro-deoxyglucarate_dehyd"/>
</dbReference>
<comment type="similarity">
    <text evidence="3 5 6">Belongs to the DapA family.</text>
</comment>
<accession>A0A8G2EV15</accession>
<dbReference type="RefSeq" id="WP_342664888.1">
    <property type="nucleotide sequence ID" value="NZ_FNBW01000005.1"/>
</dbReference>
<reference evidence="9 10" key="1">
    <citation type="submission" date="2016-10" db="EMBL/GenBank/DDBJ databases">
        <authorList>
            <person name="Varghese N."/>
            <person name="Submissions S."/>
        </authorList>
    </citation>
    <scope>NUCLEOTIDE SEQUENCE [LARGE SCALE GENOMIC DNA]</scope>
    <source>
        <strain evidence="9 10">DSM 18839</strain>
    </source>
</reference>
<name>A0A8G2EV15_9PROT</name>
<comment type="caution">
    <text evidence="9">The sequence shown here is derived from an EMBL/GenBank/DDBJ whole genome shotgun (WGS) entry which is preliminary data.</text>
</comment>
<dbReference type="HAMAP" id="MF_00694">
    <property type="entry name" value="KDGDH"/>
    <property type="match status" value="1"/>
</dbReference>
<evidence type="ECO:0000256" key="1">
    <source>
        <dbReference type="ARBA" id="ARBA00001446"/>
    </source>
</evidence>
<keyword evidence="10" id="KW-1185">Reference proteome</keyword>
<dbReference type="NCBIfam" id="TIGR03249">
    <property type="entry name" value="KdgD"/>
    <property type="match status" value="1"/>
</dbReference>
<dbReference type="GO" id="GO:0008840">
    <property type="term" value="F:4-hydroxy-tetrahydrodipicolinate synthase activity"/>
    <property type="evidence" value="ECO:0007669"/>
    <property type="project" value="TreeGrafter"/>
</dbReference>
<dbReference type="InterPro" id="IPR002220">
    <property type="entry name" value="DapA-like"/>
</dbReference>
<evidence type="ECO:0000313" key="10">
    <source>
        <dbReference type="Proteomes" id="UP000198615"/>
    </source>
</evidence>
<dbReference type="GO" id="GO:0047448">
    <property type="term" value="F:5-dehydro-4-deoxyglucarate dehydratase activity"/>
    <property type="evidence" value="ECO:0007669"/>
    <property type="project" value="UniProtKB-UniRule"/>
</dbReference>
<dbReference type="Pfam" id="PF00701">
    <property type="entry name" value="DHDPS"/>
    <property type="match status" value="1"/>
</dbReference>
<dbReference type="SMART" id="SM01130">
    <property type="entry name" value="DHDPS"/>
    <property type="match status" value="1"/>
</dbReference>
<dbReference type="EMBL" id="FNBW01000005">
    <property type="protein sequence ID" value="SDF65908.1"/>
    <property type="molecule type" value="Genomic_DNA"/>
</dbReference>
<dbReference type="SUPFAM" id="SSF51569">
    <property type="entry name" value="Aldolase"/>
    <property type="match status" value="1"/>
</dbReference>